<reference evidence="14" key="1">
    <citation type="submission" date="2025-08" db="UniProtKB">
        <authorList>
            <consortium name="RefSeq"/>
        </authorList>
    </citation>
    <scope>IDENTIFICATION</scope>
    <source>
        <tissue evidence="14">Testes</tissue>
    </source>
</reference>
<dbReference type="Pfam" id="PF10250">
    <property type="entry name" value="O-FucT"/>
    <property type="match status" value="1"/>
</dbReference>
<evidence type="ECO:0000313" key="14">
    <source>
        <dbReference type="RefSeq" id="XP_002741218.1"/>
    </source>
</evidence>
<keyword evidence="5" id="KW-0256">Endoplasmic reticulum</keyword>
<comment type="catalytic activity">
    <reaction evidence="12">
        <text>L-seryl-[protein] + GDP-beta-L-fucose = 3-O-(alpha-L-fucosyl)-L-seryl-[protein] + GDP + H(+)</text>
        <dbReference type="Rhea" id="RHEA:63644"/>
        <dbReference type="Rhea" id="RHEA-COMP:9863"/>
        <dbReference type="Rhea" id="RHEA-COMP:17914"/>
        <dbReference type="ChEBI" id="CHEBI:15378"/>
        <dbReference type="ChEBI" id="CHEBI:29999"/>
        <dbReference type="ChEBI" id="CHEBI:57273"/>
        <dbReference type="ChEBI" id="CHEBI:58189"/>
        <dbReference type="ChEBI" id="CHEBI:189632"/>
        <dbReference type="EC" id="2.4.1.221"/>
    </reaction>
    <physiologicalReaction direction="left-to-right" evidence="12">
        <dbReference type="Rhea" id="RHEA:63645"/>
    </physiologicalReaction>
</comment>
<dbReference type="RefSeq" id="XP_002741218.1">
    <property type="nucleotide sequence ID" value="XM_002741172.1"/>
</dbReference>
<protein>
    <recommendedName>
        <fullName evidence="9">GDP-fucose protein O-fucosyltransferase 2</fullName>
        <ecNumber evidence="3">2.4.1.221</ecNumber>
    </recommendedName>
    <alternativeName>
        <fullName evidence="10">Peptide-O-fucosyltransferase 2</fullName>
    </alternativeName>
</protein>
<name>A0ABM0H025_SACKO</name>
<evidence type="ECO:0000313" key="13">
    <source>
        <dbReference type="Proteomes" id="UP000694865"/>
    </source>
</evidence>
<gene>
    <name evidence="14" type="primary">LOC100370034</name>
</gene>
<evidence type="ECO:0000256" key="11">
    <source>
        <dbReference type="ARBA" id="ARBA00047273"/>
    </source>
</evidence>
<keyword evidence="13" id="KW-1185">Reference proteome</keyword>
<dbReference type="InterPro" id="IPR045130">
    <property type="entry name" value="OFUT2-like"/>
</dbReference>
<dbReference type="EC" id="2.4.1.221" evidence="3"/>
<sequence length="461" mass="53531">MFGLRVSRRISILLVMLIVLLYLRLWEFVMKVKIDFTRPLTKMSPGDPASPDYVSGMLQIDQGPPDDVSDSETEIRTTSIPISSISPTSLPLEKEMTDEIDIVSSKKITRLMLPFLVNRIGYGSNVQYKTFLSAAVLAKQYNYSVVLIPFFDTGANDRGYIARTMRPWEITFDVDKFREFVSVATMDDFKTQCNGRIHVVYWRDFFLYKGMYESSRDLLHRLHGLDLPSYTTLNTEITSVDWLESSRDYDCVAFYDPMEYLDSNEQFDLSDVHSHLVRAPPVLKMADKVVNKMCDGRFLAMHWRNRTGERCTYDFDARECVDLMKKVDESAEIISSAVKNIMNKYKLKCLYIAHPVHSDKIISYFSSSLLISNIYNTATLLHDNDPDVKVFKNSLYLLSLLEQEICFRADIFLGWSQSYWSQFVKLDRIGVGKDALFYNDLPEIEDDRKLDLIWKYMNIIR</sequence>
<comment type="subcellular location">
    <subcellularLocation>
        <location evidence="1">Endoplasmic reticulum</location>
    </subcellularLocation>
</comment>
<dbReference type="GeneID" id="100370034"/>
<evidence type="ECO:0000256" key="8">
    <source>
        <dbReference type="ARBA" id="ARBA00025803"/>
    </source>
</evidence>
<dbReference type="InterPro" id="IPR019378">
    <property type="entry name" value="GDP-Fuc_O-FucTrfase"/>
</dbReference>
<dbReference type="PANTHER" id="PTHR13398">
    <property type="entry name" value="GDP-FUCOSE PROTEIN O-FUCOSYLTRANSFERASE 2"/>
    <property type="match status" value="1"/>
</dbReference>
<comment type="similarity">
    <text evidence="8">Belongs to the glycosyltransferase 68 family.</text>
</comment>
<evidence type="ECO:0000256" key="5">
    <source>
        <dbReference type="ARBA" id="ARBA00022824"/>
    </source>
</evidence>
<evidence type="ECO:0000256" key="6">
    <source>
        <dbReference type="ARBA" id="ARBA00023253"/>
    </source>
</evidence>
<dbReference type="PANTHER" id="PTHR13398:SF0">
    <property type="entry name" value="GDP-FUCOSE PROTEIN O-FUCOSYLTRANSFERASE 2"/>
    <property type="match status" value="1"/>
</dbReference>
<comment type="pathway">
    <text evidence="2">Protein modification; protein glycosylation.</text>
</comment>
<dbReference type="Proteomes" id="UP000694865">
    <property type="component" value="Unplaced"/>
</dbReference>
<evidence type="ECO:0000256" key="4">
    <source>
        <dbReference type="ARBA" id="ARBA00022679"/>
    </source>
</evidence>
<dbReference type="Gene3D" id="3.40.50.11350">
    <property type="match status" value="1"/>
</dbReference>
<evidence type="ECO:0000256" key="1">
    <source>
        <dbReference type="ARBA" id="ARBA00004240"/>
    </source>
</evidence>
<evidence type="ECO:0000256" key="10">
    <source>
        <dbReference type="ARBA" id="ARBA00033083"/>
    </source>
</evidence>
<keyword evidence="6" id="KW-0294">Fucose metabolism</keyword>
<dbReference type="CDD" id="cd11296">
    <property type="entry name" value="O-FucT_like"/>
    <property type="match status" value="1"/>
</dbReference>
<evidence type="ECO:0000256" key="7">
    <source>
        <dbReference type="ARBA" id="ARBA00023277"/>
    </source>
</evidence>
<comment type="catalytic activity">
    <reaction evidence="11">
        <text>L-threonyl-[protein] + GDP-beta-L-fucose = 3-O-(alpha-L-fucosyl)-L-threonyl-[protein] + GDP + H(+)</text>
        <dbReference type="Rhea" id="RHEA:70491"/>
        <dbReference type="Rhea" id="RHEA-COMP:11060"/>
        <dbReference type="Rhea" id="RHEA-COMP:17915"/>
        <dbReference type="ChEBI" id="CHEBI:15378"/>
        <dbReference type="ChEBI" id="CHEBI:30013"/>
        <dbReference type="ChEBI" id="CHEBI:57273"/>
        <dbReference type="ChEBI" id="CHEBI:58189"/>
        <dbReference type="ChEBI" id="CHEBI:189631"/>
        <dbReference type="EC" id="2.4.1.221"/>
    </reaction>
    <physiologicalReaction direction="left-to-right" evidence="11">
        <dbReference type="Rhea" id="RHEA:70492"/>
    </physiologicalReaction>
</comment>
<accession>A0ABM0H025</accession>
<organism evidence="13 14">
    <name type="scientific">Saccoglossus kowalevskii</name>
    <name type="common">Acorn worm</name>
    <dbReference type="NCBI Taxonomy" id="10224"/>
    <lineage>
        <taxon>Eukaryota</taxon>
        <taxon>Metazoa</taxon>
        <taxon>Hemichordata</taxon>
        <taxon>Enteropneusta</taxon>
        <taxon>Harrimaniidae</taxon>
        <taxon>Saccoglossus</taxon>
    </lineage>
</organism>
<proteinExistence type="inferred from homology"/>
<keyword evidence="4" id="KW-0808">Transferase</keyword>
<keyword evidence="7" id="KW-0119">Carbohydrate metabolism</keyword>
<evidence type="ECO:0000256" key="9">
    <source>
        <dbReference type="ARBA" id="ARBA00026232"/>
    </source>
</evidence>
<evidence type="ECO:0000256" key="3">
    <source>
        <dbReference type="ARBA" id="ARBA00012196"/>
    </source>
</evidence>
<evidence type="ECO:0000256" key="12">
    <source>
        <dbReference type="ARBA" id="ARBA00048647"/>
    </source>
</evidence>
<evidence type="ECO:0000256" key="2">
    <source>
        <dbReference type="ARBA" id="ARBA00004922"/>
    </source>
</evidence>